<evidence type="ECO:0000259" key="3">
    <source>
        <dbReference type="PROSITE" id="PS50125"/>
    </source>
</evidence>
<comment type="caution">
    <text evidence="4">The sequence shown here is derived from an EMBL/GenBank/DDBJ whole genome shotgun (WGS) entry which is preliminary data.</text>
</comment>
<dbReference type="Gene3D" id="3.30.70.1230">
    <property type="entry name" value="Nucleotide cyclase"/>
    <property type="match status" value="1"/>
</dbReference>
<organism evidence="4 5">
    <name type="scientific">Marivibrio halodurans</name>
    <dbReference type="NCBI Taxonomy" id="2039722"/>
    <lineage>
        <taxon>Bacteria</taxon>
        <taxon>Pseudomonadati</taxon>
        <taxon>Pseudomonadota</taxon>
        <taxon>Alphaproteobacteria</taxon>
        <taxon>Rhodospirillales</taxon>
        <taxon>Rhodospirillaceae</taxon>
        <taxon>Marivibrio</taxon>
    </lineage>
</organism>
<keyword evidence="2" id="KW-0472">Membrane</keyword>
<keyword evidence="2" id="KW-0812">Transmembrane</keyword>
<feature type="transmembrane region" description="Helical" evidence="2">
    <location>
        <begin position="34"/>
        <end position="57"/>
    </location>
</feature>
<feature type="region of interest" description="Disordered" evidence="1">
    <location>
        <begin position="639"/>
        <end position="666"/>
    </location>
</feature>
<dbReference type="InterPro" id="IPR001054">
    <property type="entry name" value="A/G_cyclase"/>
</dbReference>
<keyword evidence="5" id="KW-1185">Reference proteome</keyword>
<evidence type="ECO:0000313" key="4">
    <source>
        <dbReference type="EMBL" id="MBP5856078.1"/>
    </source>
</evidence>
<evidence type="ECO:0000313" key="5">
    <source>
        <dbReference type="Proteomes" id="UP000672602"/>
    </source>
</evidence>
<dbReference type="InterPro" id="IPR029787">
    <property type="entry name" value="Nucleotide_cyclase"/>
</dbReference>
<evidence type="ECO:0000256" key="2">
    <source>
        <dbReference type="SAM" id="Phobius"/>
    </source>
</evidence>
<dbReference type="GO" id="GO:0004016">
    <property type="term" value="F:adenylate cyclase activity"/>
    <property type="evidence" value="ECO:0007669"/>
    <property type="project" value="UniProtKB-ARBA"/>
</dbReference>
<feature type="transmembrane region" description="Helical" evidence="2">
    <location>
        <begin position="349"/>
        <end position="370"/>
    </location>
</feature>
<dbReference type="PANTHER" id="PTHR43081">
    <property type="entry name" value="ADENYLATE CYCLASE, TERMINAL-DIFFERENTIATION SPECIFIC-RELATED"/>
    <property type="match status" value="1"/>
</dbReference>
<dbReference type="GO" id="GO:0009190">
    <property type="term" value="P:cyclic nucleotide biosynthetic process"/>
    <property type="evidence" value="ECO:0007669"/>
    <property type="project" value="InterPro"/>
</dbReference>
<dbReference type="Proteomes" id="UP000672602">
    <property type="component" value="Unassembled WGS sequence"/>
</dbReference>
<evidence type="ECO:0000256" key="1">
    <source>
        <dbReference type="SAM" id="MobiDB-lite"/>
    </source>
</evidence>
<dbReference type="EMBL" id="JAGMWN010000001">
    <property type="protein sequence ID" value="MBP5856078.1"/>
    <property type="molecule type" value="Genomic_DNA"/>
</dbReference>
<dbReference type="RefSeq" id="WP_246484235.1">
    <property type="nucleotide sequence ID" value="NZ_JAGMWN010000001.1"/>
</dbReference>
<dbReference type="PANTHER" id="PTHR43081:SF1">
    <property type="entry name" value="ADENYLATE CYCLASE, TERMINAL-DIFFERENTIATION SPECIFIC"/>
    <property type="match status" value="1"/>
</dbReference>
<feature type="region of interest" description="Disordered" evidence="1">
    <location>
        <begin position="1"/>
        <end position="21"/>
    </location>
</feature>
<dbReference type="PROSITE" id="PS50125">
    <property type="entry name" value="GUANYLATE_CYCLASE_2"/>
    <property type="match status" value="1"/>
</dbReference>
<gene>
    <name evidence="4" type="ORF">KAJ83_03595</name>
</gene>
<keyword evidence="2" id="KW-1133">Transmembrane helix</keyword>
<dbReference type="AlphaFoldDB" id="A0A8J7RZT4"/>
<accession>A0A8J7RZT4</accession>
<dbReference type="GO" id="GO:0035556">
    <property type="term" value="P:intracellular signal transduction"/>
    <property type="evidence" value="ECO:0007669"/>
    <property type="project" value="InterPro"/>
</dbReference>
<dbReference type="CDD" id="cd07302">
    <property type="entry name" value="CHD"/>
    <property type="match status" value="1"/>
</dbReference>
<reference evidence="4" key="1">
    <citation type="submission" date="2021-04" db="EMBL/GenBank/DDBJ databases">
        <authorList>
            <person name="Zhang D.-C."/>
        </authorList>
    </citation>
    <scope>NUCLEOTIDE SEQUENCE</scope>
    <source>
        <strain evidence="4">CGMCC 1.15697</strain>
    </source>
</reference>
<protein>
    <submittedName>
        <fullName evidence="4">Adenylate/guanylate cyclase domain-containing protein</fullName>
    </submittedName>
</protein>
<feature type="compositionally biased region" description="Basic and acidic residues" evidence="1">
    <location>
        <begin position="649"/>
        <end position="666"/>
    </location>
</feature>
<dbReference type="InterPro" id="IPR050697">
    <property type="entry name" value="Adenylyl/Guanylyl_Cyclase_3/4"/>
</dbReference>
<dbReference type="SMART" id="SM00044">
    <property type="entry name" value="CYCc"/>
    <property type="match status" value="1"/>
</dbReference>
<dbReference type="Pfam" id="PF00211">
    <property type="entry name" value="Guanylate_cyc"/>
    <property type="match status" value="1"/>
</dbReference>
<proteinExistence type="predicted"/>
<sequence>MPWPRRPQGRPSGTRQGVPPRHYVPQTGWTTSHFAVLGGAAVLTVALCFLIVAGLFWRTGSENTRQLLREDAARQLTILENTLDGHFRRAHFLAGSLARGAIGDIGETTADTARTILITAVSSTQGITDVAYLAPDMRERRARIEKNGAVRYLLRDRSDAAGFKQFTANLKEATGTVWRGPYLSETAGTANFEVWHPVHRRGAFVGAWGVAISLAEVSRSLVRFKRATGTTPFLLRGRYQVLAHPSLSEPAPTQAHGSPLLSIDALADPVLPYLWASGERIFGDETPNDRGGDRRAVAREVTLERFDGDTTHHLALYRWNDTLGPSPWVAGLWFEADIYSRFDTATLRALGIGLGVTLIACLLLLGKIWYFGTRPVERVAGAARGLADRRFETDAPLPPSHIAIFDQLSHAFARINRAQRLIETYVPRKLIRDLVRSERDASPVLEDDIAVMFTDIVGFSRMSEGMSSREISRTLNEHFALLGRAVEETGGTIDKYIGDALMAFWGAPERVENAAEAACRSALRIAEVLEASNRERANAGKPTITVRIGIHIGPAIVGDIGAENRVNYTVVGDCVNVCSRLENLASDIIAKGAATTLVSEAVRHDLPDGFECKEVGTASIKGRRGNIKVFLLRSGLSGRTGPAGEFDEERQRSDRTDDKATPRREM</sequence>
<name>A0A8J7RZT4_9PROT</name>
<dbReference type="SUPFAM" id="SSF55073">
    <property type="entry name" value="Nucleotide cyclase"/>
    <property type="match status" value="1"/>
</dbReference>
<feature type="domain" description="Guanylate cyclase" evidence="3">
    <location>
        <begin position="450"/>
        <end position="582"/>
    </location>
</feature>